<protein>
    <submittedName>
        <fullName evidence="2">Uncharacterized protein</fullName>
    </submittedName>
</protein>
<evidence type="ECO:0000313" key="3">
    <source>
        <dbReference type="Proteomes" id="UP001575652"/>
    </source>
</evidence>
<evidence type="ECO:0000256" key="1">
    <source>
        <dbReference type="SAM" id="Phobius"/>
    </source>
</evidence>
<evidence type="ECO:0000313" key="2">
    <source>
        <dbReference type="EMBL" id="MFB0833696.1"/>
    </source>
</evidence>
<proteinExistence type="predicted"/>
<keyword evidence="1" id="KW-1133">Transmembrane helix</keyword>
<accession>A0ABV4UL50</accession>
<dbReference type="EMBL" id="JBHDLJ010000002">
    <property type="protein sequence ID" value="MFB0833696.1"/>
    <property type="molecule type" value="Genomic_DNA"/>
</dbReference>
<feature type="transmembrane region" description="Helical" evidence="1">
    <location>
        <begin position="103"/>
        <end position="125"/>
    </location>
</feature>
<keyword evidence="1" id="KW-0472">Membrane</keyword>
<reference evidence="2 3" key="1">
    <citation type="submission" date="2024-09" db="EMBL/GenBank/DDBJ databases">
        <authorList>
            <person name="Salinas-Garcia M.A."/>
            <person name="Prieme A."/>
        </authorList>
    </citation>
    <scope>NUCLEOTIDE SEQUENCE [LARGE SCALE GENOMIC DNA]</scope>
    <source>
        <strain evidence="2 3">DSM 21081</strain>
    </source>
</reference>
<keyword evidence="3" id="KW-1185">Reference proteome</keyword>
<feature type="transmembrane region" description="Helical" evidence="1">
    <location>
        <begin position="137"/>
        <end position="155"/>
    </location>
</feature>
<gene>
    <name evidence="2" type="ORF">ACETWP_03770</name>
</gene>
<organism evidence="2 3">
    <name type="scientific">Arthrobacter halodurans</name>
    <dbReference type="NCBI Taxonomy" id="516699"/>
    <lineage>
        <taxon>Bacteria</taxon>
        <taxon>Bacillati</taxon>
        <taxon>Actinomycetota</taxon>
        <taxon>Actinomycetes</taxon>
        <taxon>Micrococcales</taxon>
        <taxon>Micrococcaceae</taxon>
        <taxon>Arthrobacter</taxon>
    </lineage>
</organism>
<dbReference type="Proteomes" id="UP001575652">
    <property type="component" value="Unassembled WGS sequence"/>
</dbReference>
<feature type="transmembrane region" description="Helical" evidence="1">
    <location>
        <begin position="12"/>
        <end position="32"/>
    </location>
</feature>
<sequence length="181" mass="19235">MSLGPDQPIASPPPRVAGVVVVGMSMAVWWPAFTLGAWGVFFFDQILTVWAAATAALIVVIFRHHEDRNRLGRAAALLLPSLWLVLAIAVDPGDDSLNLVIDVLGGSVAVLGIPATIWVLARIIWPEFGHDLPLRRRLVVAASVAAIAVVSYLLGVNHDAFLTCDAFTLSGNSEPPGCRPA</sequence>
<comment type="caution">
    <text evidence="2">The sequence shown here is derived from an EMBL/GenBank/DDBJ whole genome shotgun (WGS) entry which is preliminary data.</text>
</comment>
<feature type="transmembrane region" description="Helical" evidence="1">
    <location>
        <begin position="74"/>
        <end position="91"/>
    </location>
</feature>
<feature type="transmembrane region" description="Helical" evidence="1">
    <location>
        <begin position="38"/>
        <end position="62"/>
    </location>
</feature>
<keyword evidence="1" id="KW-0812">Transmembrane</keyword>
<name>A0ABV4UL50_9MICC</name>
<dbReference type="RefSeq" id="WP_373970861.1">
    <property type="nucleotide sequence ID" value="NZ_JBHDLJ010000002.1"/>
</dbReference>